<feature type="domain" description="HTH LytTR-type" evidence="3">
    <location>
        <begin position="133"/>
        <end position="206"/>
    </location>
</feature>
<dbReference type="InterPro" id="IPR011006">
    <property type="entry name" value="CheY-like_superfamily"/>
</dbReference>
<dbReference type="SMART" id="SM00448">
    <property type="entry name" value="REC"/>
    <property type="match status" value="1"/>
</dbReference>
<feature type="modified residue" description="4-aspartylphosphate" evidence="1">
    <location>
        <position position="54"/>
    </location>
</feature>
<dbReference type="GO" id="GO:0000156">
    <property type="term" value="F:phosphorelay response regulator activity"/>
    <property type="evidence" value="ECO:0007669"/>
    <property type="project" value="InterPro"/>
</dbReference>
<evidence type="ECO:0000256" key="1">
    <source>
        <dbReference type="PROSITE-ProRule" id="PRU00169"/>
    </source>
</evidence>
<organism evidence="4 5">
    <name type="scientific">Microbacter margulisiae</name>
    <dbReference type="NCBI Taxonomy" id="1350067"/>
    <lineage>
        <taxon>Bacteria</taxon>
        <taxon>Pseudomonadati</taxon>
        <taxon>Bacteroidota</taxon>
        <taxon>Bacteroidia</taxon>
        <taxon>Bacteroidales</taxon>
        <taxon>Porphyromonadaceae</taxon>
        <taxon>Microbacter</taxon>
    </lineage>
</organism>
<comment type="caution">
    <text evidence="4">The sequence shown here is derived from an EMBL/GenBank/DDBJ whole genome shotgun (WGS) entry which is preliminary data.</text>
</comment>
<dbReference type="Gene3D" id="2.40.50.1020">
    <property type="entry name" value="LytTr DNA-binding domain"/>
    <property type="match status" value="1"/>
</dbReference>
<name>A0A7W5H2L4_9PORP</name>
<protein>
    <submittedName>
        <fullName evidence="4">DNA-binding LytR/AlgR family response regulator</fullName>
    </submittedName>
</protein>
<dbReference type="InterPro" id="IPR007492">
    <property type="entry name" value="LytTR_DNA-bd_dom"/>
</dbReference>
<dbReference type="SMART" id="SM00850">
    <property type="entry name" value="LytTR"/>
    <property type="match status" value="1"/>
</dbReference>
<keyword evidence="1" id="KW-0597">Phosphoprotein</keyword>
<evidence type="ECO:0000259" key="2">
    <source>
        <dbReference type="PROSITE" id="PS50110"/>
    </source>
</evidence>
<evidence type="ECO:0000313" key="4">
    <source>
        <dbReference type="EMBL" id="MBB3187880.1"/>
    </source>
</evidence>
<dbReference type="Pfam" id="PF00072">
    <property type="entry name" value="Response_reg"/>
    <property type="match status" value="1"/>
</dbReference>
<dbReference type="PANTHER" id="PTHR37299:SF1">
    <property type="entry name" value="STAGE 0 SPORULATION PROTEIN A HOMOLOG"/>
    <property type="match status" value="1"/>
</dbReference>
<feature type="domain" description="Response regulatory" evidence="2">
    <location>
        <begin position="3"/>
        <end position="114"/>
    </location>
</feature>
<evidence type="ECO:0000259" key="3">
    <source>
        <dbReference type="PROSITE" id="PS50930"/>
    </source>
</evidence>
<dbReference type="Proteomes" id="UP000544222">
    <property type="component" value="Unassembled WGS sequence"/>
</dbReference>
<dbReference type="EMBL" id="JACHYB010000002">
    <property type="protein sequence ID" value="MBB3187880.1"/>
    <property type="molecule type" value="Genomic_DNA"/>
</dbReference>
<keyword evidence="5" id="KW-1185">Reference proteome</keyword>
<keyword evidence="4" id="KW-0238">DNA-binding</keyword>
<dbReference type="Pfam" id="PF04397">
    <property type="entry name" value="LytTR"/>
    <property type="match status" value="1"/>
</dbReference>
<dbReference type="SUPFAM" id="SSF52172">
    <property type="entry name" value="CheY-like"/>
    <property type="match status" value="1"/>
</dbReference>
<dbReference type="GO" id="GO:0003677">
    <property type="term" value="F:DNA binding"/>
    <property type="evidence" value="ECO:0007669"/>
    <property type="project" value="UniProtKB-KW"/>
</dbReference>
<dbReference type="InterPro" id="IPR001789">
    <property type="entry name" value="Sig_transdc_resp-reg_receiver"/>
</dbReference>
<dbReference type="InterPro" id="IPR046947">
    <property type="entry name" value="LytR-like"/>
</dbReference>
<proteinExistence type="predicted"/>
<sequence>MIRCAIVDDEPLALDLLETYVNKTPFLQLAGKYNNALIAMESAHIQDIDLYFLDIQMPELNGLDFSKMVGNHSKVIFTTAFQQYALEGFRVDALDYLLKPISYQEFLQAANKALRWFENIAQQAVNHVAEDTLIVKSESKLVQVKTSDILFIEGWNDYVKFHLEGMTQPLMAQLSMKMLEDRLPSDRFVRVHRSFIVQVDKIQVIEHHRIVFGKIRVPISDSYKTSFYNLLHNRSLLK</sequence>
<dbReference type="PROSITE" id="PS50930">
    <property type="entry name" value="HTH_LYTTR"/>
    <property type="match status" value="1"/>
</dbReference>
<gene>
    <name evidence="4" type="ORF">FHX64_002078</name>
</gene>
<evidence type="ECO:0000313" key="5">
    <source>
        <dbReference type="Proteomes" id="UP000544222"/>
    </source>
</evidence>
<dbReference type="Gene3D" id="3.40.50.2300">
    <property type="match status" value="1"/>
</dbReference>
<reference evidence="4 5" key="1">
    <citation type="submission" date="2020-08" db="EMBL/GenBank/DDBJ databases">
        <title>Genomic Encyclopedia of Type Strains, Phase IV (KMG-IV): sequencing the most valuable type-strain genomes for metagenomic binning, comparative biology and taxonomic classification.</title>
        <authorList>
            <person name="Goeker M."/>
        </authorList>
    </citation>
    <scope>NUCLEOTIDE SEQUENCE [LARGE SCALE GENOMIC DNA]</scope>
    <source>
        <strain evidence="4 5">DSM 27471</strain>
    </source>
</reference>
<dbReference type="PANTHER" id="PTHR37299">
    <property type="entry name" value="TRANSCRIPTIONAL REGULATOR-RELATED"/>
    <property type="match status" value="1"/>
</dbReference>
<accession>A0A7W5H2L4</accession>
<dbReference type="PROSITE" id="PS50110">
    <property type="entry name" value="RESPONSE_REGULATORY"/>
    <property type="match status" value="1"/>
</dbReference>
<dbReference type="AlphaFoldDB" id="A0A7W5H2L4"/>
<dbReference type="RefSeq" id="WP_183413694.1">
    <property type="nucleotide sequence ID" value="NZ_JACHYB010000002.1"/>
</dbReference>